<dbReference type="Pfam" id="PF01699">
    <property type="entry name" value="Na_Ca_ex"/>
    <property type="match status" value="2"/>
</dbReference>
<dbReference type="InterPro" id="IPR004837">
    <property type="entry name" value="NaCa_Exmemb"/>
</dbReference>
<accession>A0A7C4QP16</accession>
<feature type="transmembrane region" description="Helical" evidence="5">
    <location>
        <begin position="309"/>
        <end position="333"/>
    </location>
</feature>
<dbReference type="PANTHER" id="PTHR10846:SF8">
    <property type="entry name" value="INNER MEMBRANE PROTEIN YRBG"/>
    <property type="match status" value="1"/>
</dbReference>
<reference evidence="7" key="1">
    <citation type="journal article" date="2020" name="mSystems">
        <title>Genome- and Community-Level Interaction Insights into Carbon Utilization and Element Cycling Functions of Hydrothermarchaeota in Hydrothermal Sediment.</title>
        <authorList>
            <person name="Zhou Z."/>
            <person name="Liu Y."/>
            <person name="Xu W."/>
            <person name="Pan J."/>
            <person name="Luo Z.H."/>
            <person name="Li M."/>
        </authorList>
    </citation>
    <scope>NUCLEOTIDE SEQUENCE [LARGE SCALE GENOMIC DNA]</scope>
    <source>
        <strain evidence="7">SpSt-508</strain>
    </source>
</reference>
<evidence type="ECO:0000256" key="1">
    <source>
        <dbReference type="ARBA" id="ARBA00004141"/>
    </source>
</evidence>
<keyword evidence="2 5" id="KW-0812">Transmembrane</keyword>
<dbReference type="GO" id="GO:0005886">
    <property type="term" value="C:plasma membrane"/>
    <property type="evidence" value="ECO:0007669"/>
    <property type="project" value="TreeGrafter"/>
</dbReference>
<feature type="transmembrane region" description="Helical" evidence="5">
    <location>
        <begin position="38"/>
        <end position="63"/>
    </location>
</feature>
<feature type="transmembrane region" description="Helical" evidence="5">
    <location>
        <begin position="141"/>
        <end position="165"/>
    </location>
</feature>
<gene>
    <name evidence="7" type="ORF">ENS64_08485</name>
</gene>
<feature type="transmembrane region" description="Helical" evidence="5">
    <location>
        <begin position="110"/>
        <end position="129"/>
    </location>
</feature>
<dbReference type="AlphaFoldDB" id="A0A7C4QP16"/>
<dbReference type="EMBL" id="DSVQ01000012">
    <property type="protein sequence ID" value="HGT39284.1"/>
    <property type="molecule type" value="Genomic_DNA"/>
</dbReference>
<keyword evidence="3 5" id="KW-1133">Transmembrane helix</keyword>
<feature type="domain" description="Sodium/calcium exchanger membrane region" evidence="6">
    <location>
        <begin position="219"/>
        <end position="363"/>
    </location>
</feature>
<feature type="transmembrane region" description="Helical" evidence="5">
    <location>
        <begin position="171"/>
        <end position="193"/>
    </location>
</feature>
<dbReference type="Gene3D" id="1.20.1420.30">
    <property type="entry name" value="NCX, central ion-binding region"/>
    <property type="match status" value="1"/>
</dbReference>
<feature type="domain" description="Sodium/calcium exchanger membrane region" evidence="6">
    <location>
        <begin position="42"/>
        <end position="121"/>
    </location>
</feature>
<dbReference type="InterPro" id="IPR004481">
    <property type="entry name" value="K/Na/Ca-exchanger"/>
</dbReference>
<evidence type="ECO:0000259" key="6">
    <source>
        <dbReference type="Pfam" id="PF01699"/>
    </source>
</evidence>
<evidence type="ECO:0000256" key="3">
    <source>
        <dbReference type="ARBA" id="ARBA00022989"/>
    </source>
</evidence>
<comment type="caution">
    <text evidence="7">The sequence shown here is derived from an EMBL/GenBank/DDBJ whole genome shotgun (WGS) entry which is preliminary data.</text>
</comment>
<evidence type="ECO:0000256" key="2">
    <source>
        <dbReference type="ARBA" id="ARBA00022692"/>
    </source>
</evidence>
<dbReference type="GO" id="GO:0005262">
    <property type="term" value="F:calcium channel activity"/>
    <property type="evidence" value="ECO:0007669"/>
    <property type="project" value="TreeGrafter"/>
</dbReference>
<feature type="transmembrane region" description="Helical" evidence="5">
    <location>
        <begin position="75"/>
        <end position="98"/>
    </location>
</feature>
<organism evidence="7">
    <name type="scientific">Schlesneria paludicola</name>
    <dbReference type="NCBI Taxonomy" id="360056"/>
    <lineage>
        <taxon>Bacteria</taxon>
        <taxon>Pseudomonadati</taxon>
        <taxon>Planctomycetota</taxon>
        <taxon>Planctomycetia</taxon>
        <taxon>Planctomycetales</taxon>
        <taxon>Planctomycetaceae</taxon>
        <taxon>Schlesneria</taxon>
    </lineage>
</organism>
<feature type="transmembrane region" description="Helical" evidence="5">
    <location>
        <begin position="345"/>
        <end position="365"/>
    </location>
</feature>
<comment type="subcellular location">
    <subcellularLocation>
        <location evidence="1">Membrane</location>
        <topology evidence="1">Multi-pass membrane protein</topology>
    </subcellularLocation>
</comment>
<dbReference type="InterPro" id="IPR044880">
    <property type="entry name" value="NCX_ion-bd_dom_sf"/>
</dbReference>
<dbReference type="PANTHER" id="PTHR10846">
    <property type="entry name" value="SODIUM/POTASSIUM/CALCIUM EXCHANGER"/>
    <property type="match status" value="1"/>
</dbReference>
<evidence type="ECO:0000256" key="4">
    <source>
        <dbReference type="ARBA" id="ARBA00023136"/>
    </source>
</evidence>
<protein>
    <submittedName>
        <fullName evidence="7">Sodium:calcium antiporter</fullName>
    </submittedName>
</protein>
<keyword evidence="4 5" id="KW-0472">Membrane</keyword>
<evidence type="ECO:0000313" key="7">
    <source>
        <dbReference type="EMBL" id="HGT39284.1"/>
    </source>
</evidence>
<sequence>MLRPAACLLRPRAAGPGGRRPRSVRAACPRLANKGKTMAAAVTTFVISALLIVAAGTLLTHCADLIAERTGLGRLLIGTVLLAAATSLPELTVDIAAVRAGWTDLAVGDLIGSSLMNLLILAILDLPVVSRGLMLSRLAAGHALSGNVSAALTILMGLCLVTRPVSAAGEVLGVSYGICLIVAGYVLGVRLVYHDQRASPALAEKMLTEKRHGGLAKPIAGFVLAAGVIVLAGPYLSHAAADIAELSGLGKTFVGTTLVAFSTSLPELVTSITAVRMGAYDLAIGNVFGSNSFNMTLLLPLDMVHPGPLLQAVSANHVITCQATVLATMVVVLGQLYQVKKRRLLIEPDAVVVIVILVGSLWLLYHLGAGG</sequence>
<dbReference type="GO" id="GO:0008273">
    <property type="term" value="F:calcium, potassium:sodium antiporter activity"/>
    <property type="evidence" value="ECO:0007669"/>
    <property type="project" value="TreeGrafter"/>
</dbReference>
<evidence type="ECO:0000256" key="5">
    <source>
        <dbReference type="SAM" id="Phobius"/>
    </source>
</evidence>
<name>A0A7C4QP16_9PLAN</name>
<feature type="transmembrane region" description="Helical" evidence="5">
    <location>
        <begin position="214"/>
        <end position="236"/>
    </location>
</feature>
<proteinExistence type="predicted"/>
<dbReference type="GO" id="GO:0006874">
    <property type="term" value="P:intracellular calcium ion homeostasis"/>
    <property type="evidence" value="ECO:0007669"/>
    <property type="project" value="TreeGrafter"/>
</dbReference>